<protein>
    <submittedName>
        <fullName evidence="2">Uncharacterized protein</fullName>
    </submittedName>
</protein>
<proteinExistence type="predicted"/>
<dbReference type="AlphaFoldDB" id="A0A7J6Q6H6"/>
<name>A0A7J6Q6H6_PEROL</name>
<feature type="compositionally biased region" description="Basic residues" evidence="1">
    <location>
        <begin position="164"/>
        <end position="175"/>
    </location>
</feature>
<feature type="non-terminal residue" evidence="2">
    <location>
        <position position="332"/>
    </location>
</feature>
<feature type="compositionally biased region" description="Basic and acidic residues" evidence="1">
    <location>
        <begin position="194"/>
        <end position="217"/>
    </location>
</feature>
<feature type="compositionally biased region" description="Low complexity" evidence="1">
    <location>
        <begin position="292"/>
        <end position="301"/>
    </location>
</feature>
<feature type="region of interest" description="Disordered" evidence="1">
    <location>
        <begin position="164"/>
        <end position="229"/>
    </location>
</feature>
<evidence type="ECO:0000313" key="3">
    <source>
        <dbReference type="Proteomes" id="UP000574390"/>
    </source>
</evidence>
<dbReference type="EMBL" id="JABANM010031927">
    <property type="protein sequence ID" value="KAF4703762.1"/>
    <property type="molecule type" value="Genomic_DNA"/>
</dbReference>
<organism evidence="2 3">
    <name type="scientific">Perkinsus olseni</name>
    <name type="common">Perkinsus atlanticus</name>
    <dbReference type="NCBI Taxonomy" id="32597"/>
    <lineage>
        <taxon>Eukaryota</taxon>
        <taxon>Sar</taxon>
        <taxon>Alveolata</taxon>
        <taxon>Perkinsozoa</taxon>
        <taxon>Perkinsea</taxon>
        <taxon>Perkinsida</taxon>
        <taxon>Perkinsidae</taxon>
        <taxon>Perkinsus</taxon>
    </lineage>
</organism>
<feature type="non-terminal residue" evidence="2">
    <location>
        <position position="1"/>
    </location>
</feature>
<sequence length="332" mass="36755">SGLVREVKKGVVEAMLNWRGVLVEQGLDFADNTVATGKMICKILRSLKSAQVSYDKKIDKLSGGKQSKVTWFLSDLDVSGTNLNPMEVGEVSSLLSKLSSDLWPSVHSVPLHFKALRLARLSAGGKMAAAAKLKTAGVDVEIGRGEVPEEDFLLGAVPKERRARTLGRRRRRNGRPRQAVQWRPMKGGSDSEDDGVKDTLRQAARFELRSTREDTQVKDTPPPPTAGRFSLSQLLGAQTVYQKNIRQPLRGLSYLGAPPPTEQRPAPQTYPMQRRPPQNYLANDHHRPFEQPPKASSPPSSTTVDRTVSNFVATICKERRLISWPSSHFDGE</sequence>
<evidence type="ECO:0000256" key="1">
    <source>
        <dbReference type="SAM" id="MobiDB-lite"/>
    </source>
</evidence>
<accession>A0A7J6Q6H6</accession>
<feature type="region of interest" description="Disordered" evidence="1">
    <location>
        <begin position="251"/>
        <end position="306"/>
    </location>
</feature>
<comment type="caution">
    <text evidence="2">The sequence shown here is derived from an EMBL/GenBank/DDBJ whole genome shotgun (WGS) entry which is preliminary data.</text>
</comment>
<reference evidence="2 3" key="1">
    <citation type="submission" date="2020-04" db="EMBL/GenBank/DDBJ databases">
        <title>Perkinsus olseni comparative genomics.</title>
        <authorList>
            <person name="Bogema D.R."/>
        </authorList>
    </citation>
    <scope>NUCLEOTIDE SEQUENCE [LARGE SCALE GENOMIC DNA]</scope>
    <source>
        <strain evidence="2">ATCC PRA-205</strain>
    </source>
</reference>
<evidence type="ECO:0000313" key="2">
    <source>
        <dbReference type="EMBL" id="KAF4703762.1"/>
    </source>
</evidence>
<gene>
    <name evidence="2" type="ORF">FOZ62_012214</name>
</gene>
<dbReference type="Proteomes" id="UP000574390">
    <property type="component" value="Unassembled WGS sequence"/>
</dbReference>